<dbReference type="InterPro" id="IPR050190">
    <property type="entry name" value="UPF0213_domain"/>
</dbReference>
<sequence length="97" mass="11977">MLRAKSRSNLKNWKWHVYIIECLDGTYYTGCTWDIPKRMDQHISRLGSKYTQQHGFKKLVYFEEWNDINDARKREKQIKDWSQEKKLKLINKIWKKI</sequence>
<dbReference type="CDD" id="cd10456">
    <property type="entry name" value="GIY-YIG_UPF0213"/>
    <property type="match status" value="1"/>
</dbReference>
<proteinExistence type="inferred from homology"/>
<organism evidence="3 4">
    <name type="scientific">Candidatus Roizmanbacteria bacterium RIFCSPLOWO2_01_FULL_37_12</name>
    <dbReference type="NCBI Taxonomy" id="1802056"/>
    <lineage>
        <taxon>Bacteria</taxon>
        <taxon>Candidatus Roizmaniibacteriota</taxon>
    </lineage>
</organism>
<dbReference type="PROSITE" id="PS50164">
    <property type="entry name" value="GIY_YIG"/>
    <property type="match status" value="1"/>
</dbReference>
<evidence type="ECO:0000256" key="1">
    <source>
        <dbReference type="ARBA" id="ARBA00007435"/>
    </source>
</evidence>
<evidence type="ECO:0000313" key="3">
    <source>
        <dbReference type="EMBL" id="OGK42110.1"/>
    </source>
</evidence>
<accession>A0A1F7IFK4</accession>
<protein>
    <recommendedName>
        <fullName evidence="2">GIY-YIG domain-containing protein</fullName>
    </recommendedName>
</protein>
<dbReference type="AlphaFoldDB" id="A0A1F7IFK4"/>
<comment type="similarity">
    <text evidence="1">Belongs to the UPF0213 family.</text>
</comment>
<dbReference type="STRING" id="1802056.A2954_02055"/>
<dbReference type="Pfam" id="PF01541">
    <property type="entry name" value="GIY-YIG"/>
    <property type="match status" value="1"/>
</dbReference>
<dbReference type="EMBL" id="MGAG01000004">
    <property type="protein sequence ID" value="OGK42110.1"/>
    <property type="molecule type" value="Genomic_DNA"/>
</dbReference>
<dbReference type="Proteomes" id="UP000177698">
    <property type="component" value="Unassembled WGS sequence"/>
</dbReference>
<dbReference type="InterPro" id="IPR000305">
    <property type="entry name" value="GIY-YIG_endonuc"/>
</dbReference>
<reference evidence="3 4" key="1">
    <citation type="journal article" date="2016" name="Nat. Commun.">
        <title>Thousands of microbial genomes shed light on interconnected biogeochemical processes in an aquifer system.</title>
        <authorList>
            <person name="Anantharaman K."/>
            <person name="Brown C.T."/>
            <person name="Hug L.A."/>
            <person name="Sharon I."/>
            <person name="Castelle C.J."/>
            <person name="Probst A.J."/>
            <person name="Thomas B.C."/>
            <person name="Singh A."/>
            <person name="Wilkins M.J."/>
            <person name="Karaoz U."/>
            <person name="Brodie E.L."/>
            <person name="Williams K.H."/>
            <person name="Hubbard S.S."/>
            <person name="Banfield J.F."/>
        </authorList>
    </citation>
    <scope>NUCLEOTIDE SEQUENCE [LARGE SCALE GENOMIC DNA]</scope>
</reference>
<dbReference type="SUPFAM" id="SSF82771">
    <property type="entry name" value="GIY-YIG endonuclease"/>
    <property type="match status" value="1"/>
</dbReference>
<dbReference type="PANTHER" id="PTHR34477">
    <property type="entry name" value="UPF0213 PROTEIN YHBQ"/>
    <property type="match status" value="1"/>
</dbReference>
<dbReference type="InterPro" id="IPR035901">
    <property type="entry name" value="GIY-YIG_endonuc_sf"/>
</dbReference>
<gene>
    <name evidence="3" type="ORF">A2954_02055</name>
</gene>
<comment type="caution">
    <text evidence="3">The sequence shown here is derived from an EMBL/GenBank/DDBJ whole genome shotgun (WGS) entry which is preliminary data.</text>
</comment>
<evidence type="ECO:0000313" key="4">
    <source>
        <dbReference type="Proteomes" id="UP000177698"/>
    </source>
</evidence>
<name>A0A1F7IFK4_9BACT</name>
<dbReference type="PANTHER" id="PTHR34477:SF5">
    <property type="entry name" value="BSL5627 PROTEIN"/>
    <property type="match status" value="1"/>
</dbReference>
<feature type="domain" description="GIY-YIG" evidence="2">
    <location>
        <begin position="13"/>
        <end position="88"/>
    </location>
</feature>
<dbReference type="Gene3D" id="3.40.1440.10">
    <property type="entry name" value="GIY-YIG endonuclease"/>
    <property type="match status" value="1"/>
</dbReference>
<evidence type="ECO:0000259" key="2">
    <source>
        <dbReference type="PROSITE" id="PS50164"/>
    </source>
</evidence>